<dbReference type="SUPFAM" id="SSF55729">
    <property type="entry name" value="Acyl-CoA N-acyltransferases (Nat)"/>
    <property type="match status" value="1"/>
</dbReference>
<accession>A0ABT5K7C3</accession>
<evidence type="ECO:0000259" key="1">
    <source>
        <dbReference type="PROSITE" id="PS51186"/>
    </source>
</evidence>
<evidence type="ECO:0000313" key="2">
    <source>
        <dbReference type="EMBL" id="MDC8760907.1"/>
    </source>
</evidence>
<keyword evidence="3" id="KW-1185">Reference proteome</keyword>
<dbReference type="Pfam" id="PF00583">
    <property type="entry name" value="Acetyltransf_1"/>
    <property type="match status" value="1"/>
</dbReference>
<reference evidence="2 3" key="1">
    <citation type="submission" date="2022-10" db="EMBL/GenBank/DDBJ databases">
        <title>Janthinobacterium sp. hw3 Genome sequencing.</title>
        <authorList>
            <person name="Park S."/>
        </authorList>
    </citation>
    <scope>NUCLEOTIDE SEQUENCE [LARGE SCALE GENOMIC DNA]</scope>
    <source>
        <strain evidence="3">hw3</strain>
    </source>
</reference>
<proteinExistence type="predicted"/>
<evidence type="ECO:0000313" key="3">
    <source>
        <dbReference type="Proteomes" id="UP001221208"/>
    </source>
</evidence>
<feature type="domain" description="N-acetyltransferase" evidence="1">
    <location>
        <begin position="1"/>
        <end position="82"/>
    </location>
</feature>
<gene>
    <name evidence="2" type="ORF">OIK44_25295</name>
</gene>
<dbReference type="InterPro" id="IPR000182">
    <property type="entry name" value="GNAT_dom"/>
</dbReference>
<sequence>MNIRSATIDDYEVLCAIDTVAKGSSERRNQIRDWLTSARCYVAEANGRVAAYGVLTSQFFGHPFIEMVMVGEAFRRQGLGGKSSSMFNPLSQLRRYLAQPMPPMKQCRCCLLNWALNRVAISTILMKAIRKSFSTIPSSSFIVMK</sequence>
<organism evidence="2 3">
    <name type="scientific">Janthinobacterium fluminis</name>
    <dbReference type="NCBI Taxonomy" id="2987524"/>
    <lineage>
        <taxon>Bacteria</taxon>
        <taxon>Pseudomonadati</taxon>
        <taxon>Pseudomonadota</taxon>
        <taxon>Betaproteobacteria</taxon>
        <taxon>Burkholderiales</taxon>
        <taxon>Oxalobacteraceae</taxon>
        <taxon>Janthinobacterium</taxon>
    </lineage>
</organism>
<dbReference type="PROSITE" id="PS51186">
    <property type="entry name" value="GNAT"/>
    <property type="match status" value="1"/>
</dbReference>
<dbReference type="RefSeq" id="WP_273674986.1">
    <property type="nucleotide sequence ID" value="NZ_JAQQXR010000023.1"/>
</dbReference>
<dbReference type="EMBL" id="JAQQXR010000023">
    <property type="protein sequence ID" value="MDC8760907.1"/>
    <property type="molecule type" value="Genomic_DNA"/>
</dbReference>
<dbReference type="Gene3D" id="3.40.630.30">
    <property type="match status" value="1"/>
</dbReference>
<name>A0ABT5K7C3_9BURK</name>
<dbReference type="CDD" id="cd04301">
    <property type="entry name" value="NAT_SF"/>
    <property type="match status" value="1"/>
</dbReference>
<dbReference type="InterPro" id="IPR016181">
    <property type="entry name" value="Acyl_CoA_acyltransferase"/>
</dbReference>
<dbReference type="Proteomes" id="UP001221208">
    <property type="component" value="Unassembled WGS sequence"/>
</dbReference>
<protein>
    <submittedName>
        <fullName evidence="2">GNAT family N-acetyltransferase</fullName>
    </submittedName>
</protein>
<comment type="caution">
    <text evidence="2">The sequence shown here is derived from an EMBL/GenBank/DDBJ whole genome shotgun (WGS) entry which is preliminary data.</text>
</comment>